<accession>A0A1F4V295</accession>
<dbReference type="SUPFAM" id="SSF52374">
    <property type="entry name" value="Nucleotidylyl transferase"/>
    <property type="match status" value="1"/>
</dbReference>
<dbReference type="STRING" id="1802624.A2982_04295"/>
<keyword evidence="6" id="KW-0030">Aminoacyl-tRNA synthetase</keyword>
<dbReference type="EC" id="6.1.1.5" evidence="1 9"/>
<keyword evidence="4" id="KW-0067">ATP-binding</keyword>
<dbReference type="InterPro" id="IPR002301">
    <property type="entry name" value="Ile-tRNA-ligase"/>
</dbReference>
<dbReference type="SUPFAM" id="SSF47323">
    <property type="entry name" value="Anticodon-binding domain of a subclass of class I aminoacyl-tRNA synthetases"/>
    <property type="match status" value="1"/>
</dbReference>
<dbReference type="Gene3D" id="3.40.50.620">
    <property type="entry name" value="HUPs"/>
    <property type="match status" value="2"/>
</dbReference>
<dbReference type="GO" id="GO:0002161">
    <property type="term" value="F:aminoacyl-tRNA deacylase activity"/>
    <property type="evidence" value="ECO:0007669"/>
    <property type="project" value="InterPro"/>
</dbReference>
<dbReference type="InterPro" id="IPR033709">
    <property type="entry name" value="Anticodon_Ile_ABEc"/>
</dbReference>
<sequence>MPKYKEIPVGLDLVSIEKEILDGWKKAGTFEKVDSRKAREWVYYDGPITANGIPHYGHAITWTMKDVVPRYYTMRNYHVSRNMGWDCQGILVEYEVEKKLDFQHKSDIEKYGIDKFNQACRDSVLKFRQAMIDYETRLGRWIDHNDEYSTMDSSYIESVWWAVKSLHEKGLLYKGHKVVAYSTRAGMTLSSHEVADGGYKEVVDLGVTVKFKLKNQENTYFLAWTTTPWTLPGNLMLALGKKIKYVKVSSEGKKYILAENAVERIFSGRKYKVLEEVSAGSILSVEYEPLFPYYKQKSGEGAFKTIYADHVNTEEGTGIVHLAPYGEEDFAIFLKMGIKLFDYIDETGNFTSEIPEYKGLFYKTANKRIIEDLMKNELLFKVEDYTHQMPVSYRTKEPLIYKPIESWYVNVGKIKQKLVSEAKKVNWVPEKSGRRFLEWIKNARDWSLSRIRYWGTPMPVWVNDKTGDIKIVGSFKELEIESGVSIPENFDPHRPYIDEITWKSKDGGVYRRVPEVIDVWFDSGSMPFAQYHYPFENEGRFNSRFPAEYISESDDQIRLWFYTMFVLGVALFERSPFKNVVVSGMLGDEKGQKMSKSKGNYPPIEEVFENYGSDMLRYFLLSSPITRGEFTSFSYSYLLETKKQFFTTLWNSFRYYITYANLNDFTSSGTLVAKDILDQWILVRLNQVVKNMRNYMDKYEVMYAVKELSPFVNDLSTWYIRRSRDRLSAGDKSALWVLEHVLFTLTKLMAPFMPLLSDYMYKILADKRNGVPESVHLADFPECEEKTSDSDIGLLELMDFVRKVVSSGNALRKESKIPVRQPLSVLVVKAEIELQAEYIDLIKDELNVKEVRFMEVIPKGKTWSVKKDNDIYVALDIKLTDDLLVEGYARELVREIQKLRKQANVAWDAKLKVQYPVKDEYEKAVRRYKREIMDKASLTDLVPGDKFKVL</sequence>
<dbReference type="Pfam" id="PF08264">
    <property type="entry name" value="Anticodon_1"/>
    <property type="match status" value="1"/>
</dbReference>
<dbReference type="Pfam" id="PF19302">
    <property type="entry name" value="DUF5915"/>
    <property type="match status" value="1"/>
</dbReference>
<dbReference type="CDD" id="cd07961">
    <property type="entry name" value="Anticodon_Ia_Ile_ABEc"/>
    <property type="match status" value="1"/>
</dbReference>
<comment type="catalytic activity">
    <reaction evidence="8">
        <text>tRNA(Ile) + L-isoleucine + ATP = L-isoleucyl-tRNA(Ile) + AMP + diphosphate</text>
        <dbReference type="Rhea" id="RHEA:11060"/>
        <dbReference type="Rhea" id="RHEA-COMP:9666"/>
        <dbReference type="Rhea" id="RHEA-COMP:9695"/>
        <dbReference type="ChEBI" id="CHEBI:30616"/>
        <dbReference type="ChEBI" id="CHEBI:33019"/>
        <dbReference type="ChEBI" id="CHEBI:58045"/>
        <dbReference type="ChEBI" id="CHEBI:78442"/>
        <dbReference type="ChEBI" id="CHEBI:78528"/>
        <dbReference type="ChEBI" id="CHEBI:456215"/>
        <dbReference type="EC" id="6.1.1.5"/>
    </reaction>
</comment>
<keyword evidence="2" id="KW-0436">Ligase</keyword>
<dbReference type="InterPro" id="IPR014729">
    <property type="entry name" value="Rossmann-like_a/b/a_fold"/>
</dbReference>
<dbReference type="GO" id="GO:0004822">
    <property type="term" value="F:isoleucine-tRNA ligase activity"/>
    <property type="evidence" value="ECO:0007669"/>
    <property type="project" value="UniProtKB-UniRule"/>
</dbReference>
<dbReference type="GO" id="GO:0000049">
    <property type="term" value="F:tRNA binding"/>
    <property type="evidence" value="ECO:0007669"/>
    <property type="project" value="InterPro"/>
</dbReference>
<evidence type="ECO:0000256" key="8">
    <source>
        <dbReference type="ARBA" id="ARBA00048359"/>
    </source>
</evidence>
<dbReference type="PANTHER" id="PTHR42780">
    <property type="entry name" value="SOLEUCYL-TRNA SYNTHETASE"/>
    <property type="match status" value="1"/>
</dbReference>
<evidence type="ECO:0000313" key="12">
    <source>
        <dbReference type="EMBL" id="OGC51297.1"/>
    </source>
</evidence>
<evidence type="ECO:0000256" key="5">
    <source>
        <dbReference type="ARBA" id="ARBA00022917"/>
    </source>
</evidence>
<gene>
    <name evidence="12" type="ORF">A2982_04295</name>
</gene>
<dbReference type="EMBL" id="MEVH01000026">
    <property type="protein sequence ID" value="OGC51297.1"/>
    <property type="molecule type" value="Genomic_DNA"/>
</dbReference>
<dbReference type="Pfam" id="PF00133">
    <property type="entry name" value="tRNA-synt_1"/>
    <property type="match status" value="1"/>
</dbReference>
<dbReference type="InterPro" id="IPR009008">
    <property type="entry name" value="Val/Leu/Ile-tRNA-synth_edit"/>
</dbReference>
<dbReference type="InterPro" id="IPR002300">
    <property type="entry name" value="aa-tRNA-synth_Ia"/>
</dbReference>
<dbReference type="PRINTS" id="PR00984">
    <property type="entry name" value="TRNASYNTHILE"/>
</dbReference>
<name>A0A1F4V295_UNCKA</name>
<dbReference type="GO" id="GO:0006428">
    <property type="term" value="P:isoleucyl-tRNA aminoacylation"/>
    <property type="evidence" value="ECO:0007669"/>
    <property type="project" value="UniProtKB-UniRule"/>
</dbReference>
<dbReference type="Gene3D" id="1.10.730.10">
    <property type="entry name" value="Isoleucyl-tRNA Synthetase, Domain 1"/>
    <property type="match status" value="1"/>
</dbReference>
<dbReference type="InterPro" id="IPR013155">
    <property type="entry name" value="M/V/L/I-tRNA-synth_anticd-bd"/>
</dbReference>
<dbReference type="PANTHER" id="PTHR42780:SF1">
    <property type="entry name" value="ISOLEUCINE--TRNA LIGASE, CYTOPLASMIC"/>
    <property type="match status" value="1"/>
</dbReference>
<organism evidence="12 13">
    <name type="scientific">candidate division WWE3 bacterium RIFCSPLOWO2_01_FULL_39_13</name>
    <dbReference type="NCBI Taxonomy" id="1802624"/>
    <lineage>
        <taxon>Bacteria</taxon>
        <taxon>Katanobacteria</taxon>
    </lineage>
</organism>
<feature type="domain" description="Methionyl/Valyl/Leucyl/Isoleucyl-tRNA synthetase anticodon-binding" evidence="11">
    <location>
        <begin position="678"/>
        <end position="826"/>
    </location>
</feature>
<evidence type="ECO:0000256" key="9">
    <source>
        <dbReference type="NCBIfam" id="TIGR00392"/>
    </source>
</evidence>
<dbReference type="SUPFAM" id="SSF50677">
    <property type="entry name" value="ValRS/IleRS/LeuRS editing domain"/>
    <property type="match status" value="1"/>
</dbReference>
<dbReference type="GO" id="GO:0005737">
    <property type="term" value="C:cytoplasm"/>
    <property type="evidence" value="ECO:0007669"/>
    <property type="project" value="UniProtKB-UniRule"/>
</dbReference>
<dbReference type="NCBIfam" id="TIGR00392">
    <property type="entry name" value="ileS"/>
    <property type="match status" value="1"/>
</dbReference>
<comment type="function">
    <text evidence="7">Catalyzes the attachment of isoleucine to tRNA(Ile). As IleRS can inadvertently accommodate and process structurally similar amino acids such as valine, to avoid such errors it has two additional distinct tRNA(Ile)-dependent editing activities. One activity is designated as 'pretransfer' editing and involves the hydrolysis of activated Val-AMP. The other activity is designated 'posttransfer' editing and involves deacylation of mischarged Val-tRNA(Ile).</text>
</comment>
<feature type="domain" description="Aminoacyl-tRNA synthetase class Ia" evidence="10">
    <location>
        <begin position="20"/>
        <end position="627"/>
    </location>
</feature>
<reference evidence="12 13" key="1">
    <citation type="journal article" date="2016" name="Nat. Commun.">
        <title>Thousands of microbial genomes shed light on interconnected biogeochemical processes in an aquifer system.</title>
        <authorList>
            <person name="Anantharaman K."/>
            <person name="Brown C.T."/>
            <person name="Hug L.A."/>
            <person name="Sharon I."/>
            <person name="Castelle C.J."/>
            <person name="Probst A.J."/>
            <person name="Thomas B.C."/>
            <person name="Singh A."/>
            <person name="Wilkins M.J."/>
            <person name="Karaoz U."/>
            <person name="Brodie E.L."/>
            <person name="Williams K.H."/>
            <person name="Hubbard S.S."/>
            <person name="Banfield J.F."/>
        </authorList>
    </citation>
    <scope>NUCLEOTIDE SEQUENCE [LARGE SCALE GENOMIC DNA]</scope>
</reference>
<dbReference type="AlphaFoldDB" id="A0A1F4V295"/>
<evidence type="ECO:0000259" key="10">
    <source>
        <dbReference type="Pfam" id="PF00133"/>
    </source>
</evidence>
<keyword evidence="5" id="KW-0648">Protein biosynthesis</keyword>
<evidence type="ECO:0000256" key="4">
    <source>
        <dbReference type="ARBA" id="ARBA00022840"/>
    </source>
</evidence>
<evidence type="ECO:0000313" key="13">
    <source>
        <dbReference type="Proteomes" id="UP000178771"/>
    </source>
</evidence>
<dbReference type="InterPro" id="IPR009080">
    <property type="entry name" value="tRNAsynth_Ia_anticodon-bd"/>
</dbReference>
<comment type="caution">
    <text evidence="12">The sequence shown here is derived from an EMBL/GenBank/DDBJ whole genome shotgun (WGS) entry which is preliminary data.</text>
</comment>
<evidence type="ECO:0000259" key="11">
    <source>
        <dbReference type="Pfam" id="PF08264"/>
    </source>
</evidence>
<dbReference type="CDD" id="cd00818">
    <property type="entry name" value="IleRS_core"/>
    <property type="match status" value="1"/>
</dbReference>
<dbReference type="Proteomes" id="UP000178771">
    <property type="component" value="Unassembled WGS sequence"/>
</dbReference>
<dbReference type="GO" id="GO:0005524">
    <property type="term" value="F:ATP binding"/>
    <property type="evidence" value="ECO:0007669"/>
    <property type="project" value="UniProtKB-KW"/>
</dbReference>
<protein>
    <recommendedName>
        <fullName evidence="1 9">Isoleucine--tRNA ligase</fullName>
        <ecNumber evidence="1 9">6.1.1.5</ecNumber>
    </recommendedName>
</protein>
<evidence type="ECO:0000256" key="6">
    <source>
        <dbReference type="ARBA" id="ARBA00023146"/>
    </source>
</evidence>
<evidence type="ECO:0000256" key="3">
    <source>
        <dbReference type="ARBA" id="ARBA00022741"/>
    </source>
</evidence>
<proteinExistence type="predicted"/>
<evidence type="ECO:0000256" key="1">
    <source>
        <dbReference type="ARBA" id="ARBA00013165"/>
    </source>
</evidence>
<evidence type="ECO:0000256" key="2">
    <source>
        <dbReference type="ARBA" id="ARBA00022598"/>
    </source>
</evidence>
<evidence type="ECO:0000256" key="7">
    <source>
        <dbReference type="ARBA" id="ARBA00025217"/>
    </source>
</evidence>
<keyword evidence="3" id="KW-0547">Nucleotide-binding</keyword>
<dbReference type="InterPro" id="IPR023586">
    <property type="entry name" value="Ile-tRNA-ligase_type2"/>
</dbReference>